<evidence type="ECO:0000313" key="1">
    <source>
        <dbReference type="EMBL" id="JAD47923.1"/>
    </source>
</evidence>
<sequence length="63" mass="7473">MIRSETTAIKECRMLFMHLLLKTCSARGFTSCDFGMANNFFVNDGRARTWRWYSSCRRAPSRW</sequence>
<dbReference type="EMBL" id="GBRH01249972">
    <property type="protein sequence ID" value="JAD47923.1"/>
    <property type="molecule type" value="Transcribed_RNA"/>
</dbReference>
<reference evidence="1" key="2">
    <citation type="journal article" date="2015" name="Data Brief">
        <title>Shoot transcriptome of the giant reed, Arundo donax.</title>
        <authorList>
            <person name="Barrero R.A."/>
            <person name="Guerrero F.D."/>
            <person name="Moolhuijzen P."/>
            <person name="Goolsby J.A."/>
            <person name="Tidwell J."/>
            <person name="Bellgard S.E."/>
            <person name="Bellgard M.I."/>
        </authorList>
    </citation>
    <scope>NUCLEOTIDE SEQUENCE</scope>
    <source>
        <tissue evidence="1">Shoot tissue taken approximately 20 cm above the soil surface</tissue>
    </source>
</reference>
<name>A0A0A9AD99_ARUDO</name>
<organism evidence="1">
    <name type="scientific">Arundo donax</name>
    <name type="common">Giant reed</name>
    <name type="synonym">Donax arundinaceus</name>
    <dbReference type="NCBI Taxonomy" id="35708"/>
    <lineage>
        <taxon>Eukaryota</taxon>
        <taxon>Viridiplantae</taxon>
        <taxon>Streptophyta</taxon>
        <taxon>Embryophyta</taxon>
        <taxon>Tracheophyta</taxon>
        <taxon>Spermatophyta</taxon>
        <taxon>Magnoliopsida</taxon>
        <taxon>Liliopsida</taxon>
        <taxon>Poales</taxon>
        <taxon>Poaceae</taxon>
        <taxon>PACMAD clade</taxon>
        <taxon>Arundinoideae</taxon>
        <taxon>Arundineae</taxon>
        <taxon>Arundo</taxon>
    </lineage>
</organism>
<reference evidence="1" key="1">
    <citation type="submission" date="2014-09" db="EMBL/GenBank/DDBJ databases">
        <authorList>
            <person name="Magalhaes I.L.F."/>
            <person name="Oliveira U."/>
            <person name="Santos F.R."/>
            <person name="Vidigal T.H.D.A."/>
            <person name="Brescovit A.D."/>
            <person name="Santos A.J."/>
        </authorList>
    </citation>
    <scope>NUCLEOTIDE SEQUENCE</scope>
    <source>
        <tissue evidence="1">Shoot tissue taken approximately 20 cm above the soil surface</tissue>
    </source>
</reference>
<proteinExistence type="predicted"/>
<accession>A0A0A9AD99</accession>
<dbReference type="AlphaFoldDB" id="A0A0A9AD99"/>
<protein>
    <submittedName>
        <fullName evidence="1">Uncharacterized protein</fullName>
    </submittedName>
</protein>